<dbReference type="Gene3D" id="3.40.1440.10">
    <property type="entry name" value="GIY-YIG endonuclease"/>
    <property type="match status" value="1"/>
</dbReference>
<evidence type="ECO:0000313" key="2">
    <source>
        <dbReference type="EMBL" id="KWT95765.1"/>
    </source>
</evidence>
<accession>A0A109CZ39</accession>
<dbReference type="Proteomes" id="UP000057389">
    <property type="component" value="Unassembled WGS sequence"/>
</dbReference>
<dbReference type="OrthoDB" id="5882080at2"/>
<organism evidence="2 3">
    <name type="scientific">Vibrio toranzoniae</name>
    <dbReference type="NCBI Taxonomy" id="1194427"/>
    <lineage>
        <taxon>Bacteria</taxon>
        <taxon>Pseudomonadati</taxon>
        <taxon>Pseudomonadota</taxon>
        <taxon>Gammaproteobacteria</taxon>
        <taxon>Vibrionales</taxon>
        <taxon>Vibrionaceae</taxon>
        <taxon>Vibrio</taxon>
    </lineage>
</organism>
<proteinExistence type="predicted"/>
<dbReference type="CDD" id="cd00719">
    <property type="entry name" value="GIY-YIG_SF"/>
    <property type="match status" value="1"/>
</dbReference>
<keyword evidence="3" id="KW-1185">Reference proteome</keyword>
<dbReference type="AlphaFoldDB" id="A0A109CZ39"/>
<sequence length="145" mass="17051">MYVYVLELENQNYYVGIAEDIGLRLWTHFKMGDKVGSAWTKKHRPIKVVHCSEILPKTKWKSELVETQCTLRIAKLKGFSKVRGAGFSISNEDYPKSWDEKLVGVPPADFDKMKPLSNQELKVLFKGKYELWLEQRKRRRKPKYS</sequence>
<dbReference type="InterPro" id="IPR035901">
    <property type="entry name" value="GIY-YIG_endonuc_sf"/>
</dbReference>
<comment type="caution">
    <text evidence="2">The sequence shown here is derived from an EMBL/GenBank/DDBJ whole genome shotgun (WGS) entry which is preliminary data.</text>
</comment>
<feature type="domain" description="GIY-YIG" evidence="1">
    <location>
        <begin position="1"/>
        <end position="58"/>
    </location>
</feature>
<name>A0A109CZ39_9VIBR</name>
<dbReference type="GeneID" id="300178420"/>
<reference evidence="2 3" key="1">
    <citation type="submission" date="2015-11" db="EMBL/GenBank/DDBJ databases">
        <title>Draft WGS of Vibrio toranzoniae.</title>
        <authorList>
            <person name="Lasa A."/>
            <person name="Romalde J.L."/>
        </authorList>
    </citation>
    <scope>NUCLEOTIDE SEQUENCE [LARGE SCALE GENOMIC DNA]</scope>
    <source>
        <strain evidence="2 3">Vb 10.8</strain>
    </source>
</reference>
<dbReference type="EMBL" id="LMXU01000164">
    <property type="protein sequence ID" value="KWT95765.1"/>
    <property type="molecule type" value="Genomic_DNA"/>
</dbReference>
<protein>
    <recommendedName>
        <fullName evidence="1">GIY-YIG domain-containing protein</fullName>
    </recommendedName>
</protein>
<dbReference type="InterPro" id="IPR000305">
    <property type="entry name" value="GIY-YIG_endonuc"/>
</dbReference>
<evidence type="ECO:0000259" key="1">
    <source>
        <dbReference type="Pfam" id="PF01541"/>
    </source>
</evidence>
<dbReference type="Pfam" id="PF01541">
    <property type="entry name" value="GIY-YIG"/>
    <property type="match status" value="1"/>
</dbReference>
<gene>
    <name evidence="2" type="ORF">APQ14_19660</name>
</gene>
<evidence type="ECO:0000313" key="3">
    <source>
        <dbReference type="Proteomes" id="UP000057389"/>
    </source>
</evidence>
<dbReference type="RefSeq" id="WP_021458337.1">
    <property type="nucleotide sequence ID" value="NZ_AP025514.1"/>
</dbReference>